<evidence type="ECO:0000259" key="3">
    <source>
        <dbReference type="PROSITE" id="PS50102"/>
    </source>
</evidence>
<keyword evidence="1 2" id="KW-0694">RNA-binding</keyword>
<evidence type="ECO:0000313" key="4">
    <source>
        <dbReference type="EMBL" id="KAB1214258.1"/>
    </source>
</evidence>
<comment type="caution">
    <text evidence="4">The sequence shown here is derived from an EMBL/GenBank/DDBJ whole genome shotgun (WGS) entry which is preliminary data.</text>
</comment>
<dbReference type="InterPro" id="IPR052462">
    <property type="entry name" value="SLIRP/GR-RBP-like"/>
</dbReference>
<sequence length="175" mass="19205">MALLHSFPSQSLFLQSHRHTTIPKKSVSETPILPSISPQVGSSISYRACTARTILCSASRSLQRLRCSTSSSSSVQHGTSSSVKIFIKGLPQSTSEGQLNKAFSEYGEVSQVKLMIDRESGESLGFAYIWFTREDSAALAVKEMNGKFFDGRFVRVTIAKAGLTKRRGKATPFMF</sequence>
<evidence type="ECO:0000256" key="2">
    <source>
        <dbReference type="PROSITE-ProRule" id="PRU00176"/>
    </source>
</evidence>
<dbReference type="InterPro" id="IPR000504">
    <property type="entry name" value="RRM_dom"/>
</dbReference>
<feature type="domain" description="RRM" evidence="3">
    <location>
        <begin position="83"/>
        <end position="161"/>
    </location>
</feature>
<dbReference type="PROSITE" id="PS50102">
    <property type="entry name" value="RRM"/>
    <property type="match status" value="1"/>
</dbReference>
<keyword evidence="5" id="KW-1185">Reference proteome</keyword>
<dbReference type="Proteomes" id="UP000516437">
    <property type="component" value="Chromosome 5"/>
</dbReference>
<protein>
    <submittedName>
        <fullName evidence="4">Glycine-rich RNA-binding protein 4, mitochondrial</fullName>
    </submittedName>
</protein>
<dbReference type="GO" id="GO:0003723">
    <property type="term" value="F:RNA binding"/>
    <property type="evidence" value="ECO:0007669"/>
    <property type="project" value="UniProtKB-UniRule"/>
</dbReference>
<dbReference type="EMBL" id="RXIC02000023">
    <property type="protein sequence ID" value="KAB1214258.1"/>
    <property type="molecule type" value="Genomic_DNA"/>
</dbReference>
<dbReference type="InterPro" id="IPR012677">
    <property type="entry name" value="Nucleotide-bd_a/b_plait_sf"/>
</dbReference>
<proteinExistence type="predicted"/>
<evidence type="ECO:0000313" key="5">
    <source>
        <dbReference type="Proteomes" id="UP000516437"/>
    </source>
</evidence>
<dbReference type="SMART" id="SM00360">
    <property type="entry name" value="RRM"/>
    <property type="match status" value="1"/>
</dbReference>
<evidence type="ECO:0000256" key="1">
    <source>
        <dbReference type="ARBA" id="ARBA00022884"/>
    </source>
</evidence>
<dbReference type="AlphaFoldDB" id="A0A6A1VRR2"/>
<dbReference type="Gene3D" id="3.30.70.330">
    <property type="match status" value="1"/>
</dbReference>
<dbReference type="PANTHER" id="PTHR48027">
    <property type="entry name" value="HETEROGENEOUS NUCLEAR RIBONUCLEOPROTEIN 87F-RELATED"/>
    <property type="match status" value="1"/>
</dbReference>
<organism evidence="4 5">
    <name type="scientific">Morella rubra</name>
    <name type="common">Chinese bayberry</name>
    <dbReference type="NCBI Taxonomy" id="262757"/>
    <lineage>
        <taxon>Eukaryota</taxon>
        <taxon>Viridiplantae</taxon>
        <taxon>Streptophyta</taxon>
        <taxon>Embryophyta</taxon>
        <taxon>Tracheophyta</taxon>
        <taxon>Spermatophyta</taxon>
        <taxon>Magnoliopsida</taxon>
        <taxon>eudicotyledons</taxon>
        <taxon>Gunneridae</taxon>
        <taxon>Pentapetalae</taxon>
        <taxon>rosids</taxon>
        <taxon>fabids</taxon>
        <taxon>Fagales</taxon>
        <taxon>Myricaceae</taxon>
        <taxon>Morella</taxon>
    </lineage>
</organism>
<dbReference type="Pfam" id="PF00076">
    <property type="entry name" value="RRM_1"/>
    <property type="match status" value="1"/>
</dbReference>
<dbReference type="OrthoDB" id="272703at2759"/>
<name>A0A6A1VRR2_9ROSI</name>
<dbReference type="SUPFAM" id="SSF54928">
    <property type="entry name" value="RNA-binding domain, RBD"/>
    <property type="match status" value="1"/>
</dbReference>
<gene>
    <name evidence="4" type="ORF">CJ030_MR5G023171</name>
</gene>
<accession>A0A6A1VRR2</accession>
<dbReference type="InterPro" id="IPR035979">
    <property type="entry name" value="RBD_domain_sf"/>
</dbReference>
<reference evidence="4 5" key="1">
    <citation type="journal article" date="2019" name="Plant Biotechnol. J.">
        <title>The red bayberry genome and genetic basis of sex determination.</title>
        <authorList>
            <person name="Jia H.M."/>
            <person name="Jia H.J."/>
            <person name="Cai Q.L."/>
            <person name="Wang Y."/>
            <person name="Zhao H.B."/>
            <person name="Yang W.F."/>
            <person name="Wang G.Y."/>
            <person name="Li Y.H."/>
            <person name="Zhan D.L."/>
            <person name="Shen Y.T."/>
            <person name="Niu Q.F."/>
            <person name="Chang L."/>
            <person name="Qiu J."/>
            <person name="Zhao L."/>
            <person name="Xie H.B."/>
            <person name="Fu W.Y."/>
            <person name="Jin J."/>
            <person name="Li X.W."/>
            <person name="Jiao Y."/>
            <person name="Zhou C.C."/>
            <person name="Tu T."/>
            <person name="Chai C.Y."/>
            <person name="Gao J.L."/>
            <person name="Fan L.J."/>
            <person name="van de Weg E."/>
            <person name="Wang J.Y."/>
            <person name="Gao Z.S."/>
        </authorList>
    </citation>
    <scope>NUCLEOTIDE SEQUENCE [LARGE SCALE GENOMIC DNA]</scope>
    <source>
        <tissue evidence="4">Leaves</tissue>
    </source>
</reference>